<proteinExistence type="predicted"/>
<dbReference type="Proteomes" id="UP001428817">
    <property type="component" value="Unassembled WGS sequence"/>
</dbReference>
<evidence type="ECO:0000313" key="4">
    <source>
        <dbReference type="Proteomes" id="UP001428817"/>
    </source>
</evidence>
<gene>
    <name evidence="3" type="ORF">GCM10023321_18160</name>
</gene>
<accession>A0ABP9PS63</accession>
<reference evidence="4" key="1">
    <citation type="journal article" date="2019" name="Int. J. Syst. Evol. Microbiol.">
        <title>The Global Catalogue of Microorganisms (GCM) 10K type strain sequencing project: providing services to taxonomists for standard genome sequencing and annotation.</title>
        <authorList>
            <consortium name="The Broad Institute Genomics Platform"/>
            <consortium name="The Broad Institute Genome Sequencing Center for Infectious Disease"/>
            <person name="Wu L."/>
            <person name="Ma J."/>
        </authorList>
    </citation>
    <scope>NUCLEOTIDE SEQUENCE [LARGE SCALE GENOMIC DNA]</scope>
    <source>
        <strain evidence="4">JCM 18303</strain>
    </source>
</reference>
<feature type="compositionally biased region" description="Low complexity" evidence="1">
    <location>
        <begin position="1"/>
        <end position="19"/>
    </location>
</feature>
<dbReference type="EMBL" id="BAABJP010000007">
    <property type="protein sequence ID" value="GAA5151323.1"/>
    <property type="molecule type" value="Genomic_DNA"/>
</dbReference>
<feature type="region of interest" description="Disordered" evidence="1">
    <location>
        <begin position="134"/>
        <end position="222"/>
    </location>
</feature>
<feature type="compositionally biased region" description="Acidic residues" evidence="1">
    <location>
        <begin position="140"/>
        <end position="167"/>
    </location>
</feature>
<name>A0ABP9PS63_9PSEU</name>
<keyword evidence="2" id="KW-0812">Transmembrane</keyword>
<evidence type="ECO:0000313" key="3">
    <source>
        <dbReference type="EMBL" id="GAA5151323.1"/>
    </source>
</evidence>
<feature type="transmembrane region" description="Helical" evidence="2">
    <location>
        <begin position="82"/>
        <end position="99"/>
    </location>
</feature>
<evidence type="ECO:0000256" key="2">
    <source>
        <dbReference type="SAM" id="Phobius"/>
    </source>
</evidence>
<feature type="region of interest" description="Disordered" evidence="1">
    <location>
        <begin position="1"/>
        <end position="21"/>
    </location>
</feature>
<comment type="caution">
    <text evidence="3">The sequence shown here is derived from an EMBL/GenBank/DDBJ whole genome shotgun (WGS) entry which is preliminary data.</text>
</comment>
<keyword evidence="2" id="KW-0472">Membrane</keyword>
<dbReference type="NCBIfam" id="NF045516">
    <property type="entry name" value="GlpR"/>
    <property type="match status" value="1"/>
</dbReference>
<feature type="compositionally biased region" description="Basic and acidic residues" evidence="1">
    <location>
        <begin position="203"/>
        <end position="214"/>
    </location>
</feature>
<organism evidence="3 4">
    <name type="scientific">Pseudonocardia eucalypti</name>
    <dbReference type="NCBI Taxonomy" id="648755"/>
    <lineage>
        <taxon>Bacteria</taxon>
        <taxon>Bacillati</taxon>
        <taxon>Actinomycetota</taxon>
        <taxon>Actinomycetes</taxon>
        <taxon>Pseudonocardiales</taxon>
        <taxon>Pseudonocardiaceae</taxon>
        <taxon>Pseudonocardia</taxon>
    </lineage>
</organism>
<feature type="transmembrane region" description="Helical" evidence="2">
    <location>
        <begin position="58"/>
        <end position="76"/>
    </location>
</feature>
<dbReference type="InterPro" id="IPR053779">
    <property type="entry name" value="GlpR"/>
</dbReference>
<protein>
    <submittedName>
        <fullName evidence="3">Uncharacterized protein</fullName>
    </submittedName>
</protein>
<evidence type="ECO:0000256" key="1">
    <source>
        <dbReference type="SAM" id="MobiDB-lite"/>
    </source>
</evidence>
<keyword evidence="2" id="KW-1133">Transmembrane helix</keyword>
<keyword evidence="4" id="KW-1185">Reference proteome</keyword>
<sequence>MPITDPAGSVAGAAAPSESAEYRAELPRQRGFRPGRGGYDAEAAALAARARYAFRQRLVLALALLAVASGVIAAVTKLNQAWAVHGALLLGLVGYLVYLRRQVRLEQEIRARRAARMAGSRRRTVADAVREAELRRAGEEAEDTEYDEFDDYDELDGYPGADDEPEPAGEQPDGESGLPRLRPAAPPPRPDGTVVLELDDEDPGLHDLDHDTQRGYRRASGQ</sequence>